<dbReference type="EMBL" id="AYYN01000148">
    <property type="protein sequence ID" value="KRM73232.1"/>
    <property type="molecule type" value="Genomic_DNA"/>
</dbReference>
<dbReference type="AlphaFoldDB" id="A0A0R2B1Q8"/>
<organism evidence="2 3">
    <name type="scientific">Ligilactobacillus murinus DSM 20452 = NBRC 14221</name>
    <dbReference type="NCBI Taxonomy" id="1423772"/>
    <lineage>
        <taxon>Bacteria</taxon>
        <taxon>Bacillati</taxon>
        <taxon>Bacillota</taxon>
        <taxon>Bacilli</taxon>
        <taxon>Lactobacillales</taxon>
        <taxon>Lactobacillaceae</taxon>
        <taxon>Ligilactobacillus</taxon>
    </lineage>
</organism>
<accession>A0A0R2B1Q8</accession>
<comment type="caution">
    <text evidence="2">The sequence shown here is derived from an EMBL/GenBank/DDBJ whole genome shotgun (WGS) entry which is preliminary data.</text>
</comment>
<dbReference type="RefSeq" id="WP_056959813.1">
    <property type="nucleotide sequence ID" value="NZ_AYYN01000148.1"/>
</dbReference>
<dbReference type="PATRIC" id="fig|1423772.3.peg.1205"/>
<evidence type="ECO:0000313" key="3">
    <source>
        <dbReference type="Proteomes" id="UP000051612"/>
    </source>
</evidence>
<proteinExistence type="predicted"/>
<evidence type="ECO:0008006" key="4">
    <source>
        <dbReference type="Google" id="ProtNLM"/>
    </source>
</evidence>
<evidence type="ECO:0000256" key="1">
    <source>
        <dbReference type="SAM" id="Coils"/>
    </source>
</evidence>
<sequence>MSPEEIAERLVKVAKHNEAVHRHNATIDRKIERLKQAMVELTSLQAELDSLRTNKLEHGGENVWKGNVYREHKRKVGYVEDDVKGLSSLMGDAFEDYSNTIRRLRAEKQSYWII</sequence>
<dbReference type="Proteomes" id="UP000051612">
    <property type="component" value="Unassembled WGS sequence"/>
</dbReference>
<dbReference type="GeneID" id="48466553"/>
<name>A0A0R2B1Q8_9LACO</name>
<keyword evidence="1" id="KW-0175">Coiled coil</keyword>
<gene>
    <name evidence="2" type="ORF">FC48_GL001125</name>
</gene>
<evidence type="ECO:0000313" key="2">
    <source>
        <dbReference type="EMBL" id="KRM73232.1"/>
    </source>
</evidence>
<feature type="coiled-coil region" evidence="1">
    <location>
        <begin position="24"/>
        <end position="54"/>
    </location>
</feature>
<protein>
    <recommendedName>
        <fullName evidence="4">DUF5082 domain-containing protein</fullName>
    </recommendedName>
</protein>
<reference evidence="2 3" key="1">
    <citation type="journal article" date="2015" name="Genome Announc.">
        <title>Expanding the biotechnology potential of lactobacilli through comparative genomics of 213 strains and associated genera.</title>
        <authorList>
            <person name="Sun Z."/>
            <person name="Harris H.M."/>
            <person name="McCann A."/>
            <person name="Guo C."/>
            <person name="Argimon S."/>
            <person name="Zhang W."/>
            <person name="Yang X."/>
            <person name="Jeffery I.B."/>
            <person name="Cooney J.C."/>
            <person name="Kagawa T.F."/>
            <person name="Liu W."/>
            <person name="Song Y."/>
            <person name="Salvetti E."/>
            <person name="Wrobel A."/>
            <person name="Rasinkangas P."/>
            <person name="Parkhill J."/>
            <person name="Rea M.C."/>
            <person name="O'Sullivan O."/>
            <person name="Ritari J."/>
            <person name="Douillard F.P."/>
            <person name="Paul Ross R."/>
            <person name="Yang R."/>
            <person name="Briner A.E."/>
            <person name="Felis G.E."/>
            <person name="de Vos W.M."/>
            <person name="Barrangou R."/>
            <person name="Klaenhammer T.R."/>
            <person name="Caufield P.W."/>
            <person name="Cui Y."/>
            <person name="Zhang H."/>
            <person name="O'Toole P.W."/>
        </authorList>
    </citation>
    <scope>NUCLEOTIDE SEQUENCE [LARGE SCALE GENOMIC DNA]</scope>
    <source>
        <strain evidence="2 3">DSM 20452</strain>
    </source>
</reference>